<evidence type="ECO:0000259" key="5">
    <source>
        <dbReference type="PROSITE" id="PS50033"/>
    </source>
</evidence>
<dbReference type="SUPFAM" id="SSF52833">
    <property type="entry name" value="Thioredoxin-like"/>
    <property type="match status" value="1"/>
</dbReference>
<keyword evidence="7" id="KW-1185">Reference proteome</keyword>
<dbReference type="STRING" id="114155.A0A4Q9PSF5"/>
<evidence type="ECO:0000256" key="4">
    <source>
        <dbReference type="SAM" id="Phobius"/>
    </source>
</evidence>
<dbReference type="EMBL" id="ML145139">
    <property type="protein sequence ID" value="TBU57310.1"/>
    <property type="molecule type" value="Genomic_DNA"/>
</dbReference>
<reference evidence="6 7" key="1">
    <citation type="submission" date="2019-01" db="EMBL/GenBank/DDBJ databases">
        <title>Draft genome sequences of three monokaryotic isolates of the white-rot basidiomycete fungus Dichomitus squalens.</title>
        <authorList>
            <consortium name="DOE Joint Genome Institute"/>
            <person name="Lopez S.C."/>
            <person name="Andreopoulos B."/>
            <person name="Pangilinan J."/>
            <person name="Lipzen A."/>
            <person name="Riley R."/>
            <person name="Ahrendt S."/>
            <person name="Ng V."/>
            <person name="Barry K."/>
            <person name="Daum C."/>
            <person name="Grigoriev I.V."/>
            <person name="Hilden K.S."/>
            <person name="Makela M.R."/>
            <person name="de Vries R.P."/>
        </authorList>
    </citation>
    <scope>NUCLEOTIDE SEQUENCE [LARGE SCALE GENOMIC DNA]</scope>
    <source>
        <strain evidence="6 7">CBS 464.89</strain>
    </source>
</reference>
<evidence type="ECO:0000256" key="1">
    <source>
        <dbReference type="ARBA" id="ARBA00023054"/>
    </source>
</evidence>
<feature type="compositionally biased region" description="Acidic residues" evidence="3">
    <location>
        <begin position="599"/>
        <end position="611"/>
    </location>
</feature>
<sequence length="611" mass="67996">MDIDSLSPAQKDALAQLQALTNGGDAEVAISVLASVDWDVQRAAEVVFDGVPPPPSPPAHESTNHVEQFEIDDSEQDGLLNGPRGRREFRPVESSFFGTIIIRPLRIVFNILAIPLYPLFSLLRFIFRALRIPLPSFGSYSFSYRPLGPGRSRESRDPKSVAEQWVRALEEETGAVCISRSGNRKQSQGNGHGVASGVAGPSTLTARGSAWEEGSNGSAESDKLLPDFFFGGYEEFARTCQRDLKIGCVVIVSSEHDNDAEFKRSTLTDPSFLRNIQENEILVWGGDIRDREAWSAAQKLQATTYPFIAFIALQPRRAPGSSSAPAPTMTILSRHQGPSIPSTSAPTAAQTLVIHLNEQLLPRVTPFLNKLRLEAAERERERALRAEQDRAFEESRHKDAERILQKRAADAAAQDEKRRAAEAQARAIEEEHKAEEAKKQWVAHRMEWRRWLRRGLVLREPRPGESGRGKTMRVGVRMPDGRRSVRFFGESDPLTSLYAYVDSLLIPPEFVQDADPVAPPQGGKEGEEGIVENMQRTGRSPEKWWGFKLVLAYPRREVPWEAGKKIGDIDVLKGGGQVVVEFVTDEDAKSKGKGRSSLEQDDDDEYHTESD</sequence>
<feature type="domain" description="UBX" evidence="5">
    <location>
        <begin position="467"/>
        <end position="556"/>
    </location>
</feature>
<feature type="compositionally biased region" description="Polar residues" evidence="3">
    <location>
        <begin position="180"/>
        <end position="189"/>
    </location>
</feature>
<feature type="region of interest" description="Disordered" evidence="3">
    <location>
        <begin position="179"/>
        <end position="199"/>
    </location>
</feature>
<accession>A0A4Q9PSF5</accession>
<dbReference type="Proteomes" id="UP000292082">
    <property type="component" value="Unassembled WGS sequence"/>
</dbReference>
<organism evidence="6 7">
    <name type="scientific">Dichomitus squalens</name>
    <dbReference type="NCBI Taxonomy" id="114155"/>
    <lineage>
        <taxon>Eukaryota</taxon>
        <taxon>Fungi</taxon>
        <taxon>Dikarya</taxon>
        <taxon>Basidiomycota</taxon>
        <taxon>Agaricomycotina</taxon>
        <taxon>Agaricomycetes</taxon>
        <taxon>Polyporales</taxon>
        <taxon>Polyporaceae</taxon>
        <taxon>Dichomitus</taxon>
    </lineage>
</organism>
<keyword evidence="4" id="KW-0812">Transmembrane</keyword>
<dbReference type="Gene3D" id="3.40.30.10">
    <property type="entry name" value="Glutaredoxin"/>
    <property type="match status" value="1"/>
</dbReference>
<dbReference type="PANTHER" id="PTHR23322:SF1">
    <property type="entry name" value="FAS-ASSOCIATED FACTOR 2"/>
    <property type="match status" value="1"/>
</dbReference>
<dbReference type="Pfam" id="PF14555">
    <property type="entry name" value="UBA_4"/>
    <property type="match status" value="1"/>
</dbReference>
<dbReference type="InterPro" id="IPR001012">
    <property type="entry name" value="UBX_dom"/>
</dbReference>
<evidence type="ECO:0000313" key="6">
    <source>
        <dbReference type="EMBL" id="TBU57310.1"/>
    </source>
</evidence>
<name>A0A4Q9PSF5_9APHY</name>
<dbReference type="PANTHER" id="PTHR23322">
    <property type="entry name" value="FAS-ASSOCIATED PROTEIN"/>
    <property type="match status" value="1"/>
</dbReference>
<dbReference type="InterPro" id="IPR006577">
    <property type="entry name" value="UAS"/>
</dbReference>
<dbReference type="SUPFAM" id="SSF54236">
    <property type="entry name" value="Ubiquitin-like"/>
    <property type="match status" value="1"/>
</dbReference>
<evidence type="ECO:0000313" key="7">
    <source>
        <dbReference type="Proteomes" id="UP000292082"/>
    </source>
</evidence>
<dbReference type="InterPro" id="IPR029071">
    <property type="entry name" value="Ubiquitin-like_domsf"/>
</dbReference>
<feature type="transmembrane region" description="Helical" evidence="4">
    <location>
        <begin position="107"/>
        <end position="127"/>
    </location>
</feature>
<dbReference type="InterPro" id="IPR036249">
    <property type="entry name" value="Thioredoxin-like_sf"/>
</dbReference>
<dbReference type="PROSITE" id="PS50033">
    <property type="entry name" value="UBX"/>
    <property type="match status" value="1"/>
</dbReference>
<dbReference type="GO" id="GO:0005783">
    <property type="term" value="C:endoplasmic reticulum"/>
    <property type="evidence" value="ECO:0007669"/>
    <property type="project" value="TreeGrafter"/>
</dbReference>
<dbReference type="Gene3D" id="3.10.20.90">
    <property type="entry name" value="Phosphatidylinositol 3-kinase Catalytic Subunit, Chain A, domain 1"/>
    <property type="match status" value="1"/>
</dbReference>
<evidence type="ECO:0000256" key="3">
    <source>
        <dbReference type="SAM" id="MobiDB-lite"/>
    </source>
</evidence>
<dbReference type="AlphaFoldDB" id="A0A4Q9PSF5"/>
<feature type="coiled-coil region" evidence="2">
    <location>
        <begin position="376"/>
        <end position="440"/>
    </location>
</feature>
<feature type="region of interest" description="Disordered" evidence="3">
    <location>
        <begin position="583"/>
        <end position="611"/>
    </location>
</feature>
<dbReference type="SMART" id="SM00594">
    <property type="entry name" value="UAS"/>
    <property type="match status" value="1"/>
</dbReference>
<keyword evidence="4" id="KW-1133">Transmembrane helix</keyword>
<dbReference type="Gene3D" id="1.10.8.10">
    <property type="entry name" value="DNA helicase RuvA subunit, C-terminal domain"/>
    <property type="match status" value="1"/>
</dbReference>
<evidence type="ECO:0000256" key="2">
    <source>
        <dbReference type="SAM" id="Coils"/>
    </source>
</evidence>
<dbReference type="GO" id="GO:0036503">
    <property type="term" value="P:ERAD pathway"/>
    <property type="evidence" value="ECO:0007669"/>
    <property type="project" value="TreeGrafter"/>
</dbReference>
<gene>
    <name evidence="6" type="ORF">BD310DRAFT_821887</name>
</gene>
<dbReference type="GO" id="GO:0043130">
    <property type="term" value="F:ubiquitin binding"/>
    <property type="evidence" value="ECO:0007669"/>
    <property type="project" value="TreeGrafter"/>
</dbReference>
<protein>
    <recommendedName>
        <fullName evidence="5">UBX domain-containing protein</fullName>
    </recommendedName>
</protein>
<proteinExistence type="predicted"/>
<dbReference type="InterPro" id="IPR050730">
    <property type="entry name" value="UBX_domain-protein"/>
</dbReference>
<keyword evidence="4" id="KW-0472">Membrane</keyword>
<keyword evidence="1 2" id="KW-0175">Coiled coil</keyword>
<dbReference type="Pfam" id="PF00789">
    <property type="entry name" value="UBX"/>
    <property type="match status" value="1"/>
</dbReference>